<dbReference type="SUPFAM" id="SSF102114">
    <property type="entry name" value="Radical SAM enzymes"/>
    <property type="match status" value="1"/>
</dbReference>
<protein>
    <submittedName>
        <fullName evidence="1">Uncharacterized protein</fullName>
    </submittedName>
</protein>
<keyword evidence="2" id="KW-1185">Reference proteome</keyword>
<dbReference type="EMBL" id="BAAATR010000020">
    <property type="protein sequence ID" value="GAA2255497.1"/>
    <property type="molecule type" value="Genomic_DNA"/>
</dbReference>
<sequence>MAQTRMFAAAASTGGTTLILDPTTGAAHQCPQPVTTGRAAMDHQQVTAWAEDKQTPMLAISGASQLFIDQHRVQQYLTRAGIVAVNLLADRLDNDLVRLAQRLNREDGLLVTVTTNQPGLPRLADALARTVHALRVRLHAPTESEHDRLTLPHQGTYQQSLSGIRAAVDAGVPVQLLVEAPPPSPRDAARAAFAVAAAHRALQLQVSGLTLLPRPGSAARPVSRVGWREPAGRTWLLRQVRTADLPVPTRVGIGRAERAMPSLDAVAAFIADELRYHAWSVPLAGRHDRVLTRRLRGWQRTVA</sequence>
<accession>A0ABN3EEW8</accession>
<name>A0ABN3EEW8_9ACTN</name>
<comment type="caution">
    <text evidence="1">The sequence shown here is derived from an EMBL/GenBank/DDBJ whole genome shotgun (WGS) entry which is preliminary data.</text>
</comment>
<dbReference type="RefSeq" id="WP_344638191.1">
    <property type="nucleotide sequence ID" value="NZ_BAAATR010000020.1"/>
</dbReference>
<gene>
    <name evidence="1" type="ORF">GCM10010430_44140</name>
</gene>
<dbReference type="InterPro" id="IPR058240">
    <property type="entry name" value="rSAM_sf"/>
</dbReference>
<dbReference type="Gene3D" id="3.20.20.70">
    <property type="entry name" value="Aldolase class I"/>
    <property type="match status" value="1"/>
</dbReference>
<reference evidence="1 2" key="1">
    <citation type="journal article" date="2019" name="Int. J. Syst. Evol. Microbiol.">
        <title>The Global Catalogue of Microorganisms (GCM) 10K type strain sequencing project: providing services to taxonomists for standard genome sequencing and annotation.</title>
        <authorList>
            <consortium name="The Broad Institute Genomics Platform"/>
            <consortium name="The Broad Institute Genome Sequencing Center for Infectious Disease"/>
            <person name="Wu L."/>
            <person name="Ma J."/>
        </authorList>
    </citation>
    <scope>NUCLEOTIDE SEQUENCE [LARGE SCALE GENOMIC DNA]</scope>
    <source>
        <strain evidence="1 2">JCM 7356</strain>
    </source>
</reference>
<dbReference type="Proteomes" id="UP001500305">
    <property type="component" value="Unassembled WGS sequence"/>
</dbReference>
<evidence type="ECO:0000313" key="1">
    <source>
        <dbReference type="EMBL" id="GAA2255497.1"/>
    </source>
</evidence>
<dbReference type="InterPro" id="IPR013785">
    <property type="entry name" value="Aldolase_TIM"/>
</dbReference>
<organism evidence="1 2">
    <name type="scientific">Kitasatospora cystarginea</name>
    <dbReference type="NCBI Taxonomy" id="58350"/>
    <lineage>
        <taxon>Bacteria</taxon>
        <taxon>Bacillati</taxon>
        <taxon>Actinomycetota</taxon>
        <taxon>Actinomycetes</taxon>
        <taxon>Kitasatosporales</taxon>
        <taxon>Streptomycetaceae</taxon>
        <taxon>Kitasatospora</taxon>
    </lineage>
</organism>
<evidence type="ECO:0000313" key="2">
    <source>
        <dbReference type="Proteomes" id="UP001500305"/>
    </source>
</evidence>
<proteinExistence type="predicted"/>